<dbReference type="PANTHER" id="PTHR16932:SF18">
    <property type="entry name" value="INTERFERON, ALPHA-INDUCIBLE PROTEIN 27-LIKE 2"/>
    <property type="match status" value="1"/>
</dbReference>
<comment type="similarity">
    <text evidence="2">Belongs to the IFI6/IFI27 family.</text>
</comment>
<dbReference type="OrthoDB" id="440424at2759"/>
<dbReference type="Gene3D" id="6.10.110.10">
    <property type="match status" value="1"/>
</dbReference>
<sequence>IALAPFIAKGVLVLAGFTTGGVKAGSLAALVHSAIGNVASGSLFALLQSVGAKFTVPVL</sequence>
<evidence type="ECO:0000256" key="1">
    <source>
        <dbReference type="ARBA" id="ARBA00004141"/>
    </source>
</evidence>
<evidence type="ECO:0000256" key="4">
    <source>
        <dbReference type="ARBA" id="ARBA00022989"/>
    </source>
</evidence>
<name>A0A3N4I3U9_ASCIM</name>
<gene>
    <name evidence="6" type="ORF">BJ508DRAFT_195281</name>
</gene>
<protein>
    <submittedName>
        <fullName evidence="6">Uncharacterized protein</fullName>
    </submittedName>
</protein>
<accession>A0A3N4I3U9</accession>
<reference evidence="6 7" key="1">
    <citation type="journal article" date="2018" name="Nat. Ecol. Evol.">
        <title>Pezizomycetes genomes reveal the molecular basis of ectomycorrhizal truffle lifestyle.</title>
        <authorList>
            <person name="Murat C."/>
            <person name="Payen T."/>
            <person name="Noel B."/>
            <person name="Kuo A."/>
            <person name="Morin E."/>
            <person name="Chen J."/>
            <person name="Kohler A."/>
            <person name="Krizsan K."/>
            <person name="Balestrini R."/>
            <person name="Da Silva C."/>
            <person name="Montanini B."/>
            <person name="Hainaut M."/>
            <person name="Levati E."/>
            <person name="Barry K.W."/>
            <person name="Belfiori B."/>
            <person name="Cichocki N."/>
            <person name="Clum A."/>
            <person name="Dockter R.B."/>
            <person name="Fauchery L."/>
            <person name="Guy J."/>
            <person name="Iotti M."/>
            <person name="Le Tacon F."/>
            <person name="Lindquist E.A."/>
            <person name="Lipzen A."/>
            <person name="Malagnac F."/>
            <person name="Mello A."/>
            <person name="Molinier V."/>
            <person name="Miyauchi S."/>
            <person name="Poulain J."/>
            <person name="Riccioni C."/>
            <person name="Rubini A."/>
            <person name="Sitrit Y."/>
            <person name="Splivallo R."/>
            <person name="Traeger S."/>
            <person name="Wang M."/>
            <person name="Zifcakova L."/>
            <person name="Wipf D."/>
            <person name="Zambonelli A."/>
            <person name="Paolocci F."/>
            <person name="Nowrousian M."/>
            <person name="Ottonello S."/>
            <person name="Baldrian P."/>
            <person name="Spatafora J.W."/>
            <person name="Henrissat B."/>
            <person name="Nagy L.G."/>
            <person name="Aury J.M."/>
            <person name="Wincker P."/>
            <person name="Grigoriev I.V."/>
            <person name="Bonfante P."/>
            <person name="Martin F.M."/>
        </authorList>
    </citation>
    <scope>NUCLEOTIDE SEQUENCE [LARGE SCALE GENOMIC DNA]</scope>
    <source>
        <strain evidence="6 7">RN42</strain>
    </source>
</reference>
<dbReference type="InterPro" id="IPR009311">
    <property type="entry name" value="IFI6/IFI27-like"/>
</dbReference>
<keyword evidence="4" id="KW-1133">Transmembrane helix</keyword>
<keyword evidence="3" id="KW-0812">Transmembrane</keyword>
<dbReference type="EMBL" id="ML119692">
    <property type="protein sequence ID" value="RPA80066.1"/>
    <property type="molecule type" value="Genomic_DNA"/>
</dbReference>
<dbReference type="PANTHER" id="PTHR16932">
    <property type="entry name" value="INTERFERON ALPHA-INDUCIBLE PROTEIN 27"/>
    <property type="match status" value="1"/>
</dbReference>
<proteinExistence type="inferred from homology"/>
<evidence type="ECO:0000256" key="3">
    <source>
        <dbReference type="ARBA" id="ARBA00022692"/>
    </source>
</evidence>
<feature type="non-terminal residue" evidence="6">
    <location>
        <position position="59"/>
    </location>
</feature>
<dbReference type="InterPro" id="IPR038213">
    <property type="entry name" value="IFI6/IFI27-like_sf"/>
</dbReference>
<keyword evidence="7" id="KW-1185">Reference proteome</keyword>
<dbReference type="Pfam" id="PF06140">
    <property type="entry name" value="Ifi-6-16"/>
    <property type="match status" value="1"/>
</dbReference>
<dbReference type="GO" id="GO:0016020">
    <property type="term" value="C:membrane"/>
    <property type="evidence" value="ECO:0007669"/>
    <property type="project" value="UniProtKB-SubCell"/>
</dbReference>
<evidence type="ECO:0000313" key="7">
    <source>
        <dbReference type="Proteomes" id="UP000275078"/>
    </source>
</evidence>
<comment type="subcellular location">
    <subcellularLocation>
        <location evidence="1">Membrane</location>
        <topology evidence="1">Multi-pass membrane protein</topology>
    </subcellularLocation>
</comment>
<dbReference type="Proteomes" id="UP000275078">
    <property type="component" value="Unassembled WGS sequence"/>
</dbReference>
<evidence type="ECO:0000313" key="6">
    <source>
        <dbReference type="EMBL" id="RPA80066.1"/>
    </source>
</evidence>
<organism evidence="6 7">
    <name type="scientific">Ascobolus immersus RN42</name>
    <dbReference type="NCBI Taxonomy" id="1160509"/>
    <lineage>
        <taxon>Eukaryota</taxon>
        <taxon>Fungi</taxon>
        <taxon>Dikarya</taxon>
        <taxon>Ascomycota</taxon>
        <taxon>Pezizomycotina</taxon>
        <taxon>Pezizomycetes</taxon>
        <taxon>Pezizales</taxon>
        <taxon>Ascobolaceae</taxon>
        <taxon>Ascobolus</taxon>
    </lineage>
</organism>
<evidence type="ECO:0000256" key="2">
    <source>
        <dbReference type="ARBA" id="ARBA00007262"/>
    </source>
</evidence>
<dbReference type="AlphaFoldDB" id="A0A3N4I3U9"/>
<keyword evidence="5" id="KW-0472">Membrane</keyword>
<evidence type="ECO:0000256" key="5">
    <source>
        <dbReference type="ARBA" id="ARBA00023136"/>
    </source>
</evidence>
<feature type="non-terminal residue" evidence="6">
    <location>
        <position position="1"/>
    </location>
</feature>